<sequence>MTPPSSAPAETQAPNTASPASSPEASVSATPSGNAGSKPPGTFIAGYKGIDITTGYFIDFTDNPERPQKAEDGAGGDLLFSDGNLEGDSKFGEIERRQSADYATCHKNTKYEEEGVFLPDRGTVWCVYTESGLLGIVTIKAVSDQYITFDLKVWQGPAD</sequence>
<feature type="compositionally biased region" description="Basic and acidic residues" evidence="1">
    <location>
        <begin position="63"/>
        <end position="72"/>
    </location>
</feature>
<protein>
    <submittedName>
        <fullName evidence="2">Uncharacterized protein</fullName>
    </submittedName>
</protein>
<proteinExistence type="predicted"/>
<comment type="caution">
    <text evidence="2">The sequence shown here is derived from an EMBL/GenBank/DDBJ whole genome shotgun (WGS) entry which is preliminary data.</text>
</comment>
<organism evidence="2 3">
    <name type="scientific">Actinomadura chokoriensis</name>
    <dbReference type="NCBI Taxonomy" id="454156"/>
    <lineage>
        <taxon>Bacteria</taxon>
        <taxon>Bacillati</taxon>
        <taxon>Actinomycetota</taxon>
        <taxon>Actinomycetes</taxon>
        <taxon>Streptosporangiales</taxon>
        <taxon>Thermomonosporaceae</taxon>
        <taxon>Actinomadura</taxon>
    </lineage>
</organism>
<evidence type="ECO:0000313" key="3">
    <source>
        <dbReference type="Proteomes" id="UP001569904"/>
    </source>
</evidence>
<evidence type="ECO:0000313" key="2">
    <source>
        <dbReference type="EMBL" id="MFA1555749.1"/>
    </source>
</evidence>
<feature type="region of interest" description="Disordered" evidence="1">
    <location>
        <begin position="61"/>
        <end position="81"/>
    </location>
</feature>
<dbReference type="RefSeq" id="WP_371942477.1">
    <property type="nucleotide sequence ID" value="NZ_JAXCEH010000012.1"/>
</dbReference>
<keyword evidence="3" id="KW-1185">Reference proteome</keyword>
<feature type="region of interest" description="Disordered" evidence="1">
    <location>
        <begin position="1"/>
        <end position="41"/>
    </location>
</feature>
<reference evidence="2 3" key="1">
    <citation type="submission" date="2023-11" db="EMBL/GenBank/DDBJ databases">
        <title>Actinomadura monticuli sp. nov., isolated from volcanic ash.</title>
        <authorList>
            <person name="Lee S.D."/>
            <person name="Yang H."/>
            <person name="Kim I.S."/>
        </authorList>
    </citation>
    <scope>NUCLEOTIDE SEQUENCE [LARGE SCALE GENOMIC DNA]</scope>
    <source>
        <strain evidence="2 3">DSM 45346</strain>
    </source>
</reference>
<feature type="compositionally biased region" description="Low complexity" evidence="1">
    <location>
        <begin position="13"/>
        <end position="32"/>
    </location>
</feature>
<name>A0ABV4QYT0_9ACTN</name>
<dbReference type="EMBL" id="JAXCEH010000012">
    <property type="protein sequence ID" value="MFA1555749.1"/>
    <property type="molecule type" value="Genomic_DNA"/>
</dbReference>
<gene>
    <name evidence="2" type="ORF">SM436_18835</name>
</gene>
<accession>A0ABV4QYT0</accession>
<dbReference type="Proteomes" id="UP001569904">
    <property type="component" value="Unassembled WGS sequence"/>
</dbReference>
<evidence type="ECO:0000256" key="1">
    <source>
        <dbReference type="SAM" id="MobiDB-lite"/>
    </source>
</evidence>